<dbReference type="RefSeq" id="WP_146318147.1">
    <property type="nucleotide sequence ID" value="NZ_VCQV01000023.1"/>
</dbReference>
<dbReference type="EMBL" id="VCQV01000023">
    <property type="protein sequence ID" value="TWP34992.1"/>
    <property type="molecule type" value="Genomic_DNA"/>
</dbReference>
<dbReference type="SUPFAM" id="SSF51735">
    <property type="entry name" value="NAD(P)-binding Rossmann-fold domains"/>
    <property type="match status" value="1"/>
</dbReference>
<dbReference type="PANTHER" id="PTHR43355">
    <property type="entry name" value="FLAVIN REDUCTASE (NADPH)"/>
    <property type="match status" value="1"/>
</dbReference>
<name>A0A563DYD8_9MICO</name>
<feature type="domain" description="NAD(P)-binding" evidence="1">
    <location>
        <begin position="8"/>
        <end position="202"/>
    </location>
</feature>
<sequence length="221" mass="22864">MSRITVIGGTGYAGSAIVAEAAARGHRVTALSRELPDLPVPNVTYVQGDATVEATLAAPIGGADVVVGALAPRGPLAGAFRDAYRTIARLADAAGARLFVVGGYSSLRPAPDADRFVTDLSGVPAELHDEILAGAALIIEDLPATPATLDWVFVSPALEFGAHLPSERLRRYRLGDDIAVQPEDGGAISAADYALGVVDLIEKGEHHRAQVNLAGWAPTSK</sequence>
<proteinExistence type="predicted"/>
<evidence type="ECO:0000313" key="2">
    <source>
        <dbReference type="EMBL" id="TWP34992.1"/>
    </source>
</evidence>
<dbReference type="PANTHER" id="PTHR43355:SF2">
    <property type="entry name" value="FLAVIN REDUCTASE (NADPH)"/>
    <property type="match status" value="1"/>
</dbReference>
<dbReference type="InterPro" id="IPR016040">
    <property type="entry name" value="NAD(P)-bd_dom"/>
</dbReference>
<organism evidence="2 3">
    <name type="scientific">Leekyejoonella antrihumi</name>
    <dbReference type="NCBI Taxonomy" id="1660198"/>
    <lineage>
        <taxon>Bacteria</taxon>
        <taxon>Bacillati</taxon>
        <taxon>Actinomycetota</taxon>
        <taxon>Actinomycetes</taxon>
        <taxon>Micrococcales</taxon>
        <taxon>Dermacoccaceae</taxon>
        <taxon>Leekyejoonella</taxon>
    </lineage>
</organism>
<dbReference type="OrthoDB" id="3191258at2"/>
<dbReference type="Pfam" id="PF13460">
    <property type="entry name" value="NAD_binding_10"/>
    <property type="match status" value="1"/>
</dbReference>
<dbReference type="AlphaFoldDB" id="A0A563DYD8"/>
<evidence type="ECO:0000259" key="1">
    <source>
        <dbReference type="Pfam" id="PF13460"/>
    </source>
</evidence>
<dbReference type="Gene3D" id="3.40.50.720">
    <property type="entry name" value="NAD(P)-binding Rossmann-like Domain"/>
    <property type="match status" value="1"/>
</dbReference>
<dbReference type="InterPro" id="IPR051606">
    <property type="entry name" value="Polyketide_Oxido-like"/>
</dbReference>
<dbReference type="Proteomes" id="UP000320244">
    <property type="component" value="Unassembled WGS sequence"/>
</dbReference>
<reference evidence="2 3" key="2">
    <citation type="submission" date="2019-08" db="EMBL/GenBank/DDBJ databases">
        <title>Jejuicoccus antrihumi gen. nov., sp. nov., a new member of the family Dermacoccaceae isolated from a cave.</title>
        <authorList>
            <person name="Schumann P."/>
            <person name="Kim I.S."/>
        </authorList>
    </citation>
    <scope>NUCLEOTIDE SEQUENCE [LARGE SCALE GENOMIC DNA]</scope>
    <source>
        <strain evidence="2 3">C5-26</strain>
    </source>
</reference>
<keyword evidence="3" id="KW-1185">Reference proteome</keyword>
<accession>A0A563DYD8</accession>
<protein>
    <submittedName>
        <fullName evidence="2">NAD-dependent epimerase/dehydratase family protein</fullName>
    </submittedName>
</protein>
<dbReference type="InterPro" id="IPR036291">
    <property type="entry name" value="NAD(P)-bd_dom_sf"/>
</dbReference>
<evidence type="ECO:0000313" key="3">
    <source>
        <dbReference type="Proteomes" id="UP000320244"/>
    </source>
</evidence>
<comment type="caution">
    <text evidence="2">The sequence shown here is derived from an EMBL/GenBank/DDBJ whole genome shotgun (WGS) entry which is preliminary data.</text>
</comment>
<dbReference type="GO" id="GO:0016646">
    <property type="term" value="F:oxidoreductase activity, acting on the CH-NH group of donors, NAD or NADP as acceptor"/>
    <property type="evidence" value="ECO:0007669"/>
    <property type="project" value="TreeGrafter"/>
</dbReference>
<reference evidence="2 3" key="1">
    <citation type="submission" date="2019-05" db="EMBL/GenBank/DDBJ databases">
        <authorList>
            <person name="Lee S.D."/>
        </authorList>
    </citation>
    <scope>NUCLEOTIDE SEQUENCE [LARGE SCALE GENOMIC DNA]</scope>
    <source>
        <strain evidence="2 3">C5-26</strain>
    </source>
</reference>
<gene>
    <name evidence="2" type="ORF">FGL98_15740</name>
</gene>